<dbReference type="Gene3D" id="2.40.160.10">
    <property type="entry name" value="Porin"/>
    <property type="match status" value="1"/>
</dbReference>
<dbReference type="InterPro" id="IPR023614">
    <property type="entry name" value="Porin_dom_sf"/>
</dbReference>
<protein>
    <recommendedName>
        <fullName evidence="4">Porin</fullName>
    </recommendedName>
</protein>
<reference evidence="2 3" key="1">
    <citation type="submission" date="2013-12" db="EMBL/GenBank/DDBJ databases">
        <authorList>
            <consortium name="DOE Joint Genome Institute"/>
            <person name="Eisen J."/>
            <person name="Huntemann M."/>
            <person name="Han J."/>
            <person name="Chen A."/>
            <person name="Kyrpides N."/>
            <person name="Mavromatis K."/>
            <person name="Markowitz V."/>
            <person name="Palaniappan K."/>
            <person name="Ivanova N."/>
            <person name="Schaumberg A."/>
            <person name="Pati A."/>
            <person name="Liolios K."/>
            <person name="Nordberg H.P."/>
            <person name="Cantor M.N."/>
            <person name="Hua S.X."/>
            <person name="Woyke T."/>
        </authorList>
    </citation>
    <scope>NUCLEOTIDE SEQUENCE [LARGE SCALE GENOMIC DNA]</scope>
    <source>
        <strain evidence="3">DSM 19437</strain>
    </source>
</reference>
<evidence type="ECO:0000256" key="1">
    <source>
        <dbReference type="SAM" id="SignalP"/>
    </source>
</evidence>
<dbReference type="eggNOG" id="ENOG502Z8GX">
    <property type="taxonomic scope" value="Bacteria"/>
</dbReference>
<feature type="signal peptide" evidence="1">
    <location>
        <begin position="1"/>
        <end position="19"/>
    </location>
</feature>
<organism evidence="2 3">
    <name type="scientific">Niabella soli DSM 19437</name>
    <dbReference type="NCBI Taxonomy" id="929713"/>
    <lineage>
        <taxon>Bacteria</taxon>
        <taxon>Pseudomonadati</taxon>
        <taxon>Bacteroidota</taxon>
        <taxon>Chitinophagia</taxon>
        <taxon>Chitinophagales</taxon>
        <taxon>Chitinophagaceae</taxon>
        <taxon>Niabella</taxon>
    </lineage>
</organism>
<dbReference type="InterPro" id="IPR011486">
    <property type="entry name" value="BBP2"/>
</dbReference>
<evidence type="ECO:0008006" key="4">
    <source>
        <dbReference type="Google" id="ProtNLM"/>
    </source>
</evidence>
<feature type="chain" id="PRO_5004788540" description="Porin" evidence="1">
    <location>
        <begin position="20"/>
        <end position="362"/>
    </location>
</feature>
<proteinExistence type="predicted"/>
<dbReference type="Pfam" id="PF07642">
    <property type="entry name" value="BBP2"/>
    <property type="match status" value="1"/>
</dbReference>
<dbReference type="HOGENOM" id="CLU_047565_1_0_10"/>
<evidence type="ECO:0000313" key="3">
    <source>
        <dbReference type="Proteomes" id="UP000003586"/>
    </source>
</evidence>
<keyword evidence="3" id="KW-1185">Reference proteome</keyword>
<dbReference type="RefSeq" id="WP_008588431.1">
    <property type="nucleotide sequence ID" value="NZ_CP007035.1"/>
</dbReference>
<keyword evidence="1" id="KW-0732">Signal</keyword>
<dbReference type="OrthoDB" id="1114561at2"/>
<accession>W0F5Q0</accession>
<dbReference type="STRING" id="929713.NIASO_19640"/>
<dbReference type="KEGG" id="nso:NIASO_19640"/>
<sequence length="362" mass="40246">MRRILLLTKTILVSGALLAQDTSDSLTKNQEEKPLKISGSADVYYKYDFAKTKANSLTSFTQSHNQFALGMASIKAAYTLKRVSMVADLGFGPRAKDFAYADAGITQAVKQLYISYSPAEHLTLTAGTWATHVGYEVLDPQNNRNYSMSYMFTNGPFSHTGVKAEYSAGRHGFMIGVSNPADYRTVPDDKINRKSLIAQYSYTSSDVFKLYLNYVGGKTVDTSRADQVDLVATGKFSDKFSLGVNATYASVCLWNSTTQKNDTGKPWWGTALYLNYDPVQWCGITLRNEFFNDHNHLKSLGTAAAGDNIFASTLTASFKKSGFIFMPEIRWDHVNKKALFTDSHQRATANDWNVLFAAIYSF</sequence>
<dbReference type="EMBL" id="CP007035">
    <property type="protein sequence ID" value="AHF16794.1"/>
    <property type="molecule type" value="Genomic_DNA"/>
</dbReference>
<gene>
    <name evidence="2" type="ORF">NIASO_19640</name>
</gene>
<dbReference type="AlphaFoldDB" id="W0F5Q0"/>
<name>W0F5Q0_9BACT</name>
<dbReference type="Proteomes" id="UP000003586">
    <property type="component" value="Chromosome"/>
</dbReference>
<evidence type="ECO:0000313" key="2">
    <source>
        <dbReference type="EMBL" id="AHF16794.1"/>
    </source>
</evidence>